<dbReference type="Proteomes" id="UP000648535">
    <property type="component" value="Unassembled WGS sequence"/>
</dbReference>
<feature type="transmembrane region" description="Helical" evidence="9">
    <location>
        <begin position="239"/>
        <end position="262"/>
    </location>
</feature>
<dbReference type="AlphaFoldDB" id="A0A8H9GE63"/>
<name>A0A8H9GE63_9MICO</name>
<feature type="transmembrane region" description="Helical" evidence="9">
    <location>
        <begin position="148"/>
        <end position="167"/>
    </location>
</feature>
<dbReference type="InterPro" id="IPR050297">
    <property type="entry name" value="LipidA_mod_glycosyltrf_83"/>
</dbReference>
<keyword evidence="5 9" id="KW-0812">Transmembrane</keyword>
<feature type="transmembrane region" description="Helical" evidence="9">
    <location>
        <begin position="315"/>
        <end position="337"/>
    </location>
</feature>
<evidence type="ECO:0000313" key="13">
    <source>
        <dbReference type="Proteomes" id="UP000746584"/>
    </source>
</evidence>
<feature type="transmembrane region" description="Helical" evidence="9">
    <location>
        <begin position="358"/>
        <end position="377"/>
    </location>
</feature>
<feature type="compositionally biased region" description="Basic and acidic residues" evidence="8">
    <location>
        <begin position="479"/>
        <end position="496"/>
    </location>
</feature>
<keyword evidence="4" id="KW-0808">Transferase</keyword>
<dbReference type="EMBL" id="BMOI01000014">
    <property type="protein sequence ID" value="GGL09308.1"/>
    <property type="molecule type" value="Genomic_DNA"/>
</dbReference>
<dbReference type="EMBL" id="JAFBCG010000001">
    <property type="protein sequence ID" value="MBM7802086.1"/>
    <property type="molecule type" value="Genomic_DNA"/>
</dbReference>
<evidence type="ECO:0000256" key="6">
    <source>
        <dbReference type="ARBA" id="ARBA00022989"/>
    </source>
</evidence>
<evidence type="ECO:0000256" key="9">
    <source>
        <dbReference type="SAM" id="Phobius"/>
    </source>
</evidence>
<evidence type="ECO:0000313" key="10">
    <source>
        <dbReference type="EMBL" id="GGL09308.1"/>
    </source>
</evidence>
<feature type="transmembrane region" description="Helical" evidence="9">
    <location>
        <begin position="115"/>
        <end position="136"/>
    </location>
</feature>
<feature type="transmembrane region" description="Helical" evidence="9">
    <location>
        <begin position="201"/>
        <end position="227"/>
    </location>
</feature>
<reference evidence="10" key="1">
    <citation type="journal article" date="2014" name="Int. J. Syst. Evol. Microbiol.">
        <title>Complete genome sequence of Corynebacterium casei LMG S-19264T (=DSM 44701T), isolated from a smear-ripened cheese.</title>
        <authorList>
            <consortium name="US DOE Joint Genome Institute (JGI-PGF)"/>
            <person name="Walter F."/>
            <person name="Albersmeier A."/>
            <person name="Kalinowski J."/>
            <person name="Ruckert C."/>
        </authorList>
    </citation>
    <scope>NUCLEOTIDE SEQUENCE</scope>
    <source>
        <strain evidence="10">JCM 1480</strain>
    </source>
</reference>
<evidence type="ECO:0000256" key="1">
    <source>
        <dbReference type="ARBA" id="ARBA00004651"/>
    </source>
</evidence>
<evidence type="ECO:0000256" key="7">
    <source>
        <dbReference type="ARBA" id="ARBA00023136"/>
    </source>
</evidence>
<accession>A0A8H9GE63</accession>
<evidence type="ECO:0000313" key="12">
    <source>
        <dbReference type="Proteomes" id="UP000648535"/>
    </source>
</evidence>
<sequence>MTVRVRRLLLDGVRGHDWATPVVLAATLFVLVAAVARIASTEPLSSTDESAHVDYTLRVWHGQLPVLMDGVRFQPGFGHHPPVQWVAQHPPLYYVLLAPLVGPLVDAGHPVQAVVAARIVNAVIVAGIVPAAAWAASRCFPEVRRLPATVAVVSGFTAVLVVQAGVVYNDSLAALLGALACGVAGAALRSGVTPRLLVCGALVAAAGMTTRLSFALWLVAVAVAFLLARTVRLGRLQGLWARVVVALVPVVAAAAASGWFWVRNTIVAGSFSGRPKAWPGWVPRPHFTDQEVATKPAFWKQLFALYRGALDLRDAVPWILLLAPVLLLAVSVVVLLVRRIATRRGQNPGRSSAPGDGWPRTLVVAMLVTVVVLFVLVEIRYMAGGGAPINRYTLSVWAPIAIALAAGLRASRHAAVVLVPAWTLLSLVPIWSLLHFEGATLVPHSAKLVLAATVLAGVLTAATIALFVAGDLAGLRRDRDARDGRADTDDRDDRSASDAGPAGRDGGQLIAPRSTAR</sequence>
<comment type="caution">
    <text evidence="10">The sequence shown here is derived from an EMBL/GenBank/DDBJ whole genome shotgun (WGS) entry which is preliminary data.</text>
</comment>
<evidence type="ECO:0000313" key="11">
    <source>
        <dbReference type="EMBL" id="MBM7802086.1"/>
    </source>
</evidence>
<evidence type="ECO:0000256" key="2">
    <source>
        <dbReference type="ARBA" id="ARBA00022475"/>
    </source>
</evidence>
<keyword evidence="13" id="KW-1185">Reference proteome</keyword>
<feature type="transmembrane region" description="Helical" evidence="9">
    <location>
        <begin position="415"/>
        <end position="436"/>
    </location>
</feature>
<dbReference type="GO" id="GO:0009103">
    <property type="term" value="P:lipopolysaccharide biosynthetic process"/>
    <property type="evidence" value="ECO:0007669"/>
    <property type="project" value="UniProtKB-ARBA"/>
</dbReference>
<gene>
    <name evidence="10" type="ORF">GCM10009769_29210</name>
    <name evidence="11" type="ORF">JOE58_001337</name>
</gene>
<evidence type="ECO:0000256" key="3">
    <source>
        <dbReference type="ARBA" id="ARBA00022676"/>
    </source>
</evidence>
<comment type="subcellular location">
    <subcellularLocation>
        <location evidence="1">Cell membrane</location>
        <topology evidence="1">Multi-pass membrane protein</topology>
    </subcellularLocation>
</comment>
<keyword evidence="6 9" id="KW-1133">Transmembrane helix</keyword>
<reference evidence="11 13" key="3">
    <citation type="submission" date="2021-01" db="EMBL/GenBank/DDBJ databases">
        <title>Sequencing the genomes of 1000 actinobacteria strains.</title>
        <authorList>
            <person name="Klenk H.-P."/>
        </authorList>
    </citation>
    <scope>NUCLEOTIDE SEQUENCE [LARGE SCALE GENOMIC DNA]</scope>
    <source>
        <strain evidence="11 13">DSM 20542</strain>
    </source>
</reference>
<reference evidence="10" key="2">
    <citation type="submission" date="2020-09" db="EMBL/GenBank/DDBJ databases">
        <authorList>
            <person name="Sun Q."/>
            <person name="Ohkuma M."/>
        </authorList>
    </citation>
    <scope>NUCLEOTIDE SEQUENCE</scope>
    <source>
        <strain evidence="10">JCM 1480</strain>
    </source>
</reference>
<feature type="transmembrane region" description="Helical" evidence="9">
    <location>
        <begin position="389"/>
        <end position="408"/>
    </location>
</feature>
<evidence type="ECO:0000256" key="4">
    <source>
        <dbReference type="ARBA" id="ARBA00022679"/>
    </source>
</evidence>
<dbReference type="GO" id="GO:0016763">
    <property type="term" value="F:pentosyltransferase activity"/>
    <property type="evidence" value="ECO:0007669"/>
    <property type="project" value="TreeGrafter"/>
</dbReference>
<feature type="transmembrane region" description="Helical" evidence="9">
    <location>
        <begin position="172"/>
        <end position="189"/>
    </location>
</feature>
<organism evidence="10 12">
    <name type="scientific">Curtobacterium luteum</name>
    <dbReference type="NCBI Taxonomy" id="33881"/>
    <lineage>
        <taxon>Bacteria</taxon>
        <taxon>Bacillati</taxon>
        <taxon>Actinomycetota</taxon>
        <taxon>Actinomycetes</taxon>
        <taxon>Micrococcales</taxon>
        <taxon>Microbacteriaceae</taxon>
        <taxon>Curtobacterium</taxon>
    </lineage>
</organism>
<feature type="transmembrane region" description="Helical" evidence="9">
    <location>
        <begin position="448"/>
        <end position="469"/>
    </location>
</feature>
<protein>
    <submittedName>
        <fullName evidence="10">Uncharacterized protein</fullName>
    </submittedName>
</protein>
<dbReference type="RefSeq" id="WP_175329387.1">
    <property type="nucleotide sequence ID" value="NZ_BMOI01000014.1"/>
</dbReference>
<dbReference type="PANTHER" id="PTHR33908:SF11">
    <property type="entry name" value="MEMBRANE PROTEIN"/>
    <property type="match status" value="1"/>
</dbReference>
<proteinExistence type="predicted"/>
<keyword evidence="2" id="KW-1003">Cell membrane</keyword>
<evidence type="ECO:0000256" key="5">
    <source>
        <dbReference type="ARBA" id="ARBA00022692"/>
    </source>
</evidence>
<keyword evidence="3" id="KW-0328">Glycosyltransferase</keyword>
<keyword evidence="7 9" id="KW-0472">Membrane</keyword>
<evidence type="ECO:0000256" key="8">
    <source>
        <dbReference type="SAM" id="MobiDB-lite"/>
    </source>
</evidence>
<feature type="region of interest" description="Disordered" evidence="8">
    <location>
        <begin position="479"/>
        <end position="517"/>
    </location>
</feature>
<dbReference type="PANTHER" id="PTHR33908">
    <property type="entry name" value="MANNOSYLTRANSFERASE YKCB-RELATED"/>
    <property type="match status" value="1"/>
</dbReference>
<feature type="transmembrane region" description="Helical" evidence="9">
    <location>
        <begin position="91"/>
        <end position="108"/>
    </location>
</feature>
<feature type="transmembrane region" description="Helical" evidence="9">
    <location>
        <begin position="21"/>
        <end position="39"/>
    </location>
</feature>
<dbReference type="GO" id="GO:0005886">
    <property type="term" value="C:plasma membrane"/>
    <property type="evidence" value="ECO:0007669"/>
    <property type="project" value="UniProtKB-SubCell"/>
</dbReference>
<dbReference type="Proteomes" id="UP000746584">
    <property type="component" value="Unassembled WGS sequence"/>
</dbReference>